<keyword evidence="3" id="KW-0731">Sigma factor</keyword>
<reference evidence="8" key="1">
    <citation type="submission" date="2021-01" db="EMBL/GenBank/DDBJ databases">
        <title>Whole genome shotgun sequence of Rhizocola hellebori NBRC 109834.</title>
        <authorList>
            <person name="Komaki H."/>
            <person name="Tamura T."/>
        </authorList>
    </citation>
    <scope>NUCLEOTIDE SEQUENCE</scope>
    <source>
        <strain evidence="8">NBRC 109834</strain>
    </source>
</reference>
<dbReference type="NCBIfam" id="TIGR02937">
    <property type="entry name" value="sigma70-ECF"/>
    <property type="match status" value="1"/>
</dbReference>
<dbReference type="Gene3D" id="1.10.10.10">
    <property type="entry name" value="Winged helix-like DNA-binding domain superfamily/Winged helix DNA-binding domain"/>
    <property type="match status" value="1"/>
</dbReference>
<evidence type="ECO:0000259" key="6">
    <source>
        <dbReference type="Pfam" id="PF04542"/>
    </source>
</evidence>
<organism evidence="8 9">
    <name type="scientific">Rhizocola hellebori</name>
    <dbReference type="NCBI Taxonomy" id="1392758"/>
    <lineage>
        <taxon>Bacteria</taxon>
        <taxon>Bacillati</taxon>
        <taxon>Actinomycetota</taxon>
        <taxon>Actinomycetes</taxon>
        <taxon>Micromonosporales</taxon>
        <taxon>Micromonosporaceae</taxon>
        <taxon>Rhizocola</taxon>
    </lineage>
</organism>
<accession>A0A8J3Q2G5</accession>
<evidence type="ECO:0000256" key="3">
    <source>
        <dbReference type="ARBA" id="ARBA00023082"/>
    </source>
</evidence>
<dbReference type="InterPro" id="IPR013325">
    <property type="entry name" value="RNA_pol_sigma_r2"/>
</dbReference>
<evidence type="ECO:0000256" key="4">
    <source>
        <dbReference type="ARBA" id="ARBA00023125"/>
    </source>
</evidence>
<dbReference type="InterPro" id="IPR013324">
    <property type="entry name" value="RNA_pol_sigma_r3/r4-like"/>
</dbReference>
<sequence length="212" mass="23313">MEAARDFEGFYAENFRALTIQLYAYCGNMTDAQEVVQEACYRALARWPKLSHYDDPAGWVRRVAWNLATSQWRQAKKHSEWAPEDGQTVSGPTPDRVDLVSALAKLPAPQRQAVVLHYLGDMSMAEIAEVSRVPAGTVKSWVSRARTVLSAQLSTKDDSDVIELGVSGRTRGDVEPFAGTGDRSTASPGELRLILGDPLADLFDEWAASLSL</sequence>
<dbReference type="Gene3D" id="1.10.1740.10">
    <property type="match status" value="1"/>
</dbReference>
<evidence type="ECO:0000313" key="9">
    <source>
        <dbReference type="Proteomes" id="UP000612899"/>
    </source>
</evidence>
<comment type="similarity">
    <text evidence="1">Belongs to the sigma-70 factor family. ECF subfamily.</text>
</comment>
<dbReference type="Pfam" id="PF08281">
    <property type="entry name" value="Sigma70_r4_2"/>
    <property type="match status" value="1"/>
</dbReference>
<feature type="domain" description="RNA polymerase sigma-70 region 2" evidence="6">
    <location>
        <begin position="12"/>
        <end position="77"/>
    </location>
</feature>
<dbReference type="GO" id="GO:0003677">
    <property type="term" value="F:DNA binding"/>
    <property type="evidence" value="ECO:0007669"/>
    <property type="project" value="UniProtKB-KW"/>
</dbReference>
<dbReference type="SUPFAM" id="SSF88946">
    <property type="entry name" value="Sigma2 domain of RNA polymerase sigma factors"/>
    <property type="match status" value="1"/>
</dbReference>
<dbReference type="InterPro" id="IPR036388">
    <property type="entry name" value="WH-like_DNA-bd_sf"/>
</dbReference>
<evidence type="ECO:0000256" key="2">
    <source>
        <dbReference type="ARBA" id="ARBA00023015"/>
    </source>
</evidence>
<dbReference type="GO" id="GO:0006352">
    <property type="term" value="P:DNA-templated transcription initiation"/>
    <property type="evidence" value="ECO:0007669"/>
    <property type="project" value="InterPro"/>
</dbReference>
<evidence type="ECO:0000313" key="8">
    <source>
        <dbReference type="EMBL" id="GIH02643.1"/>
    </source>
</evidence>
<evidence type="ECO:0008006" key="10">
    <source>
        <dbReference type="Google" id="ProtNLM"/>
    </source>
</evidence>
<dbReference type="PANTHER" id="PTHR43133:SF50">
    <property type="entry name" value="ECF RNA POLYMERASE SIGMA FACTOR SIGM"/>
    <property type="match status" value="1"/>
</dbReference>
<keyword evidence="2" id="KW-0805">Transcription regulation</keyword>
<dbReference type="InterPro" id="IPR039425">
    <property type="entry name" value="RNA_pol_sigma-70-like"/>
</dbReference>
<dbReference type="PANTHER" id="PTHR43133">
    <property type="entry name" value="RNA POLYMERASE ECF-TYPE SIGMA FACTO"/>
    <property type="match status" value="1"/>
</dbReference>
<dbReference type="InterPro" id="IPR013249">
    <property type="entry name" value="RNA_pol_sigma70_r4_t2"/>
</dbReference>
<keyword evidence="5" id="KW-0804">Transcription</keyword>
<name>A0A8J3Q2G5_9ACTN</name>
<dbReference type="CDD" id="cd06171">
    <property type="entry name" value="Sigma70_r4"/>
    <property type="match status" value="1"/>
</dbReference>
<dbReference type="InterPro" id="IPR007627">
    <property type="entry name" value="RNA_pol_sigma70_r2"/>
</dbReference>
<evidence type="ECO:0000256" key="5">
    <source>
        <dbReference type="ARBA" id="ARBA00023163"/>
    </source>
</evidence>
<comment type="caution">
    <text evidence="8">The sequence shown here is derived from an EMBL/GenBank/DDBJ whole genome shotgun (WGS) entry which is preliminary data.</text>
</comment>
<dbReference type="InterPro" id="IPR014284">
    <property type="entry name" value="RNA_pol_sigma-70_dom"/>
</dbReference>
<keyword evidence="9" id="KW-1185">Reference proteome</keyword>
<dbReference type="SUPFAM" id="SSF88659">
    <property type="entry name" value="Sigma3 and sigma4 domains of RNA polymerase sigma factors"/>
    <property type="match status" value="1"/>
</dbReference>
<evidence type="ECO:0000259" key="7">
    <source>
        <dbReference type="Pfam" id="PF08281"/>
    </source>
</evidence>
<dbReference type="EMBL" id="BONY01000003">
    <property type="protein sequence ID" value="GIH02643.1"/>
    <property type="molecule type" value="Genomic_DNA"/>
</dbReference>
<keyword evidence="4" id="KW-0238">DNA-binding</keyword>
<feature type="domain" description="RNA polymerase sigma factor 70 region 4 type 2" evidence="7">
    <location>
        <begin position="98"/>
        <end position="147"/>
    </location>
</feature>
<evidence type="ECO:0000256" key="1">
    <source>
        <dbReference type="ARBA" id="ARBA00010641"/>
    </source>
</evidence>
<dbReference type="Proteomes" id="UP000612899">
    <property type="component" value="Unassembled WGS sequence"/>
</dbReference>
<dbReference type="RefSeq" id="WP_203906584.1">
    <property type="nucleotide sequence ID" value="NZ_BONY01000003.1"/>
</dbReference>
<dbReference type="Pfam" id="PF04542">
    <property type="entry name" value="Sigma70_r2"/>
    <property type="match status" value="1"/>
</dbReference>
<gene>
    <name evidence="8" type="ORF">Rhe02_07100</name>
</gene>
<protein>
    <recommendedName>
        <fullName evidence="10">SigE family RNA polymerase sigma factor</fullName>
    </recommendedName>
</protein>
<dbReference type="GO" id="GO:0016987">
    <property type="term" value="F:sigma factor activity"/>
    <property type="evidence" value="ECO:0007669"/>
    <property type="project" value="UniProtKB-KW"/>
</dbReference>
<proteinExistence type="inferred from homology"/>
<dbReference type="AlphaFoldDB" id="A0A8J3Q2G5"/>